<comment type="similarity">
    <text evidence="1">Belongs to the thioesterase family.</text>
</comment>
<dbReference type="EMBL" id="BIFT01000002">
    <property type="protein sequence ID" value="GCE31299.1"/>
    <property type="molecule type" value="Genomic_DNA"/>
</dbReference>
<accession>A0A402BIX8</accession>
<sequence length="218" mass="24782">MYQSWKRLLPADIDVCPVQLPGRENRMREPAMKSFASLAEALASALSAYLDTPFAFFGHSMGSMVSFELTRFLRRQGMPLPQHLFVSAYRAPQLAIARPWLHTMSEADLVQTLLALEGTSREVLENDELRQFLLPLIRSDFTACETYTYTSEEPLACPIDVFGGQQDRRAPHAVLAAWQEQTSSQFQLHMLPGGHFYLQERPAPLLDILARQLQYQSH</sequence>
<dbReference type="InterPro" id="IPR001031">
    <property type="entry name" value="Thioesterase"/>
</dbReference>
<evidence type="ECO:0000313" key="4">
    <source>
        <dbReference type="Proteomes" id="UP000287171"/>
    </source>
</evidence>
<feature type="domain" description="Thioesterase" evidence="2">
    <location>
        <begin position="1"/>
        <end position="209"/>
    </location>
</feature>
<evidence type="ECO:0000259" key="2">
    <source>
        <dbReference type="Pfam" id="PF00975"/>
    </source>
</evidence>
<dbReference type="Proteomes" id="UP000287171">
    <property type="component" value="Unassembled WGS sequence"/>
</dbReference>
<protein>
    <submittedName>
        <fullName evidence="3">Thioesterase</fullName>
    </submittedName>
</protein>
<proteinExistence type="inferred from homology"/>
<evidence type="ECO:0000313" key="3">
    <source>
        <dbReference type="EMBL" id="GCE31299.1"/>
    </source>
</evidence>
<dbReference type="PANTHER" id="PTHR11487">
    <property type="entry name" value="THIOESTERASE"/>
    <property type="match status" value="1"/>
</dbReference>
<dbReference type="AlphaFoldDB" id="A0A402BIX8"/>
<comment type="caution">
    <text evidence="3">The sequence shown here is derived from an EMBL/GenBank/DDBJ whole genome shotgun (WGS) entry which is preliminary data.</text>
</comment>
<name>A0A402BIX8_9CHLR</name>
<dbReference type="SUPFAM" id="SSF53474">
    <property type="entry name" value="alpha/beta-Hydrolases"/>
    <property type="match status" value="1"/>
</dbReference>
<gene>
    <name evidence="3" type="ORF">KDA_67830</name>
</gene>
<dbReference type="PANTHER" id="PTHR11487:SF0">
    <property type="entry name" value="S-ACYL FATTY ACID SYNTHASE THIOESTERASE, MEDIUM CHAIN"/>
    <property type="match status" value="1"/>
</dbReference>
<reference evidence="4" key="1">
    <citation type="submission" date="2018-12" db="EMBL/GenBank/DDBJ databases">
        <title>Tengunoibacter tsumagoiensis gen. nov., sp. nov., Dictyobacter kobayashii sp. nov., D. alpinus sp. nov., and D. joshuensis sp. nov. and description of Dictyobacteraceae fam. nov. within the order Ktedonobacterales isolated from Tengu-no-mugimeshi.</title>
        <authorList>
            <person name="Wang C.M."/>
            <person name="Zheng Y."/>
            <person name="Sakai Y."/>
            <person name="Toyoda A."/>
            <person name="Minakuchi Y."/>
            <person name="Abe K."/>
            <person name="Yokota A."/>
            <person name="Yabe S."/>
        </authorList>
    </citation>
    <scope>NUCLEOTIDE SEQUENCE [LARGE SCALE GENOMIC DNA]</scope>
    <source>
        <strain evidence="4">Uno16</strain>
    </source>
</reference>
<dbReference type="Gene3D" id="3.40.50.1820">
    <property type="entry name" value="alpha/beta hydrolase"/>
    <property type="match status" value="1"/>
</dbReference>
<dbReference type="InterPro" id="IPR029058">
    <property type="entry name" value="AB_hydrolase_fold"/>
</dbReference>
<dbReference type="InterPro" id="IPR012223">
    <property type="entry name" value="TEII"/>
</dbReference>
<keyword evidence="4" id="KW-1185">Reference proteome</keyword>
<organism evidence="3 4">
    <name type="scientific">Dictyobacter alpinus</name>
    <dbReference type="NCBI Taxonomy" id="2014873"/>
    <lineage>
        <taxon>Bacteria</taxon>
        <taxon>Bacillati</taxon>
        <taxon>Chloroflexota</taxon>
        <taxon>Ktedonobacteria</taxon>
        <taxon>Ktedonobacterales</taxon>
        <taxon>Dictyobacteraceae</taxon>
        <taxon>Dictyobacter</taxon>
    </lineage>
</organism>
<dbReference type="GO" id="GO:0008610">
    <property type="term" value="P:lipid biosynthetic process"/>
    <property type="evidence" value="ECO:0007669"/>
    <property type="project" value="TreeGrafter"/>
</dbReference>
<evidence type="ECO:0000256" key="1">
    <source>
        <dbReference type="ARBA" id="ARBA00007169"/>
    </source>
</evidence>
<dbReference type="Pfam" id="PF00975">
    <property type="entry name" value="Thioesterase"/>
    <property type="match status" value="1"/>
</dbReference>